<name>A0A9N9RKG8_9DIPT</name>
<dbReference type="PANTHER" id="PTHR44889">
    <property type="entry name" value="INACTIVE HYDROXYSTEROID DEHYDROGENASE-LIKE PROTEIN 1"/>
    <property type="match status" value="1"/>
</dbReference>
<keyword evidence="5" id="KW-0812">Transmembrane</keyword>
<dbReference type="OrthoDB" id="5545019at2759"/>
<dbReference type="AlphaFoldDB" id="A0A9N9RKG8"/>
<evidence type="ECO:0000256" key="3">
    <source>
        <dbReference type="ARBA" id="ARBA00023128"/>
    </source>
</evidence>
<keyword evidence="5" id="KW-0472">Membrane</keyword>
<keyword evidence="3" id="KW-0496">Mitochondrion</keyword>
<protein>
    <submittedName>
        <fullName evidence="6">Uncharacterized protein</fullName>
    </submittedName>
</protein>
<dbReference type="PIRSF" id="PIRSF000126">
    <property type="entry name" value="11-beta-HSD1"/>
    <property type="match status" value="1"/>
</dbReference>
<dbReference type="GO" id="GO:0005739">
    <property type="term" value="C:mitochondrion"/>
    <property type="evidence" value="ECO:0007669"/>
    <property type="project" value="UniProtKB-SubCell"/>
</dbReference>
<keyword evidence="5" id="KW-1133">Transmembrane helix</keyword>
<dbReference type="InterPro" id="IPR036291">
    <property type="entry name" value="NAD(P)-bd_dom_sf"/>
</dbReference>
<evidence type="ECO:0000313" key="7">
    <source>
        <dbReference type="Proteomes" id="UP001153620"/>
    </source>
</evidence>
<evidence type="ECO:0000256" key="2">
    <source>
        <dbReference type="ARBA" id="ARBA00022857"/>
    </source>
</evidence>
<dbReference type="PANTHER" id="PTHR44889:SF1">
    <property type="entry name" value="INACTIVE HYDROXYSTEROID DEHYDROGENASE-LIKE PROTEIN 1"/>
    <property type="match status" value="1"/>
</dbReference>
<evidence type="ECO:0000256" key="4">
    <source>
        <dbReference type="ARBA" id="ARBA00038261"/>
    </source>
</evidence>
<keyword evidence="2" id="KW-0521">NADP</keyword>
<keyword evidence="7" id="KW-1185">Reference proteome</keyword>
<evidence type="ECO:0000256" key="1">
    <source>
        <dbReference type="ARBA" id="ARBA00004173"/>
    </source>
</evidence>
<gene>
    <name evidence="6" type="ORF">CHIRRI_LOCUS908</name>
</gene>
<dbReference type="PRINTS" id="PR00080">
    <property type="entry name" value="SDRFAMILY"/>
</dbReference>
<dbReference type="SUPFAM" id="SSF51735">
    <property type="entry name" value="NAD(P)-binding Rossmann-fold domains"/>
    <property type="match status" value="1"/>
</dbReference>
<feature type="transmembrane region" description="Helical" evidence="5">
    <location>
        <begin position="12"/>
        <end position="34"/>
    </location>
</feature>
<reference evidence="6" key="2">
    <citation type="submission" date="2022-10" db="EMBL/GenBank/DDBJ databases">
        <authorList>
            <consortium name="ENA_rothamsted_submissions"/>
            <consortium name="culmorum"/>
            <person name="King R."/>
        </authorList>
    </citation>
    <scope>NUCLEOTIDE SEQUENCE</scope>
</reference>
<organism evidence="6 7">
    <name type="scientific">Chironomus riparius</name>
    <dbReference type="NCBI Taxonomy" id="315576"/>
    <lineage>
        <taxon>Eukaryota</taxon>
        <taxon>Metazoa</taxon>
        <taxon>Ecdysozoa</taxon>
        <taxon>Arthropoda</taxon>
        <taxon>Hexapoda</taxon>
        <taxon>Insecta</taxon>
        <taxon>Pterygota</taxon>
        <taxon>Neoptera</taxon>
        <taxon>Endopterygota</taxon>
        <taxon>Diptera</taxon>
        <taxon>Nematocera</taxon>
        <taxon>Chironomoidea</taxon>
        <taxon>Chironomidae</taxon>
        <taxon>Chironominae</taxon>
        <taxon>Chironomus</taxon>
    </lineage>
</organism>
<dbReference type="PRINTS" id="PR00081">
    <property type="entry name" value="GDHRDH"/>
</dbReference>
<sequence>MKEVSIFFFKTYLFIVPISLLALAGIWALIWWTYYNFKSVIQIIYNVIIPKIIRKLDKSLPEKYGRWAVITGSTDGIGKQYAFELAKRGMNIVLISRTESKLIEVAQKIESTYSVKTKYIAADFGSGKEIYEEIKQKLQMLDIGILVNNVGRMYDFPDDLDNVPEDLLWQIININVGAVTMMSRMVIPQMKVNRRGIIVNISSGSECQPTPLMTVYAASKTYLRNFTLALNKELEESNVEVQLVTPMFVQTKMNNFSSSVMEGGLLIPDVETYTSAAVFTLGKSSETTGYWCHGLQNGVMKLLPVHLRTICAFRMNKKFRDSYHEQFTV</sequence>
<proteinExistence type="inferred from homology"/>
<dbReference type="Gene3D" id="3.40.50.720">
    <property type="entry name" value="NAD(P)-binding Rossmann-like Domain"/>
    <property type="match status" value="1"/>
</dbReference>
<evidence type="ECO:0000256" key="5">
    <source>
        <dbReference type="SAM" id="Phobius"/>
    </source>
</evidence>
<dbReference type="CDD" id="cd05356">
    <property type="entry name" value="17beta-HSD1_like_SDR_c"/>
    <property type="match status" value="1"/>
</dbReference>
<comment type="similarity">
    <text evidence="4">Belongs to the short-chain dehydrogenases/reductases (SDR) family. 17-beta-HSD 3 subfamily.</text>
</comment>
<dbReference type="FunFam" id="3.40.50.720:FF:000137">
    <property type="entry name" value="Hydroxysteroid (17-beta) dehydrogenase 3"/>
    <property type="match status" value="1"/>
</dbReference>
<dbReference type="Pfam" id="PF00106">
    <property type="entry name" value="adh_short"/>
    <property type="match status" value="1"/>
</dbReference>
<comment type="subcellular location">
    <subcellularLocation>
        <location evidence="1">Mitochondrion</location>
    </subcellularLocation>
</comment>
<dbReference type="InterPro" id="IPR052149">
    <property type="entry name" value="17-beta-HSD3-like"/>
</dbReference>
<accession>A0A9N9RKG8</accession>
<dbReference type="Proteomes" id="UP001153620">
    <property type="component" value="Chromosome 1"/>
</dbReference>
<reference evidence="6" key="1">
    <citation type="submission" date="2022-01" db="EMBL/GenBank/DDBJ databases">
        <authorList>
            <person name="King R."/>
        </authorList>
    </citation>
    <scope>NUCLEOTIDE SEQUENCE</scope>
</reference>
<evidence type="ECO:0000313" key="6">
    <source>
        <dbReference type="EMBL" id="CAG9797922.1"/>
    </source>
</evidence>
<dbReference type="EMBL" id="OU895877">
    <property type="protein sequence ID" value="CAG9797922.1"/>
    <property type="molecule type" value="Genomic_DNA"/>
</dbReference>
<dbReference type="InterPro" id="IPR002347">
    <property type="entry name" value="SDR_fam"/>
</dbReference>